<name>A0ABZ0X1T3_9GAMM</name>
<feature type="chain" id="PRO_5047431660" evidence="1">
    <location>
        <begin position="22"/>
        <end position="188"/>
    </location>
</feature>
<accession>A0ABZ0X1T3</accession>
<evidence type="ECO:0000313" key="2">
    <source>
        <dbReference type="EMBL" id="WQG84546.1"/>
    </source>
</evidence>
<gene>
    <name evidence="2" type="ORF">SR900_08710</name>
</gene>
<protein>
    <submittedName>
        <fullName evidence="2">Histidine phosphatase family protein</fullName>
    </submittedName>
</protein>
<proteinExistence type="predicted"/>
<reference evidence="2 3" key="1">
    <citation type="submission" date="2023-11" db="EMBL/GenBank/DDBJ databases">
        <title>MicrobeMod: A computational toolkit for identifying prokaryotic methylation and restriction-modification with nanopore sequencing.</title>
        <authorList>
            <person name="Crits-Christoph A."/>
            <person name="Kang S.C."/>
            <person name="Lee H."/>
            <person name="Ostrov N."/>
        </authorList>
    </citation>
    <scope>NUCLEOTIDE SEQUENCE [LARGE SCALE GENOMIC DNA]</scope>
    <source>
        <strain evidence="2 3">DSMZ 16071</strain>
    </source>
</reference>
<dbReference type="RefSeq" id="WP_018625019.1">
    <property type="nucleotide sequence ID" value="NZ_CP140158.1"/>
</dbReference>
<organism evidence="2 3">
    <name type="scientific">Kangiella aquimarina</name>
    <dbReference type="NCBI Taxonomy" id="261965"/>
    <lineage>
        <taxon>Bacteria</taxon>
        <taxon>Pseudomonadati</taxon>
        <taxon>Pseudomonadota</taxon>
        <taxon>Gammaproteobacteria</taxon>
        <taxon>Kangiellales</taxon>
        <taxon>Kangiellaceae</taxon>
        <taxon>Kangiella</taxon>
    </lineage>
</organism>
<evidence type="ECO:0000256" key="1">
    <source>
        <dbReference type="SAM" id="SignalP"/>
    </source>
</evidence>
<evidence type="ECO:0000313" key="3">
    <source>
        <dbReference type="Proteomes" id="UP001324185"/>
    </source>
</evidence>
<keyword evidence="3" id="KW-1185">Reference proteome</keyword>
<dbReference type="SUPFAM" id="SSF53254">
    <property type="entry name" value="Phosphoglycerate mutase-like"/>
    <property type="match status" value="1"/>
</dbReference>
<dbReference type="Gene3D" id="3.40.50.1240">
    <property type="entry name" value="Phosphoglycerate mutase-like"/>
    <property type="match status" value="1"/>
</dbReference>
<dbReference type="InterPro" id="IPR029033">
    <property type="entry name" value="His_PPase_superfam"/>
</dbReference>
<keyword evidence="1" id="KW-0732">Signal</keyword>
<feature type="signal peptide" evidence="1">
    <location>
        <begin position="1"/>
        <end position="21"/>
    </location>
</feature>
<dbReference type="Proteomes" id="UP001324185">
    <property type="component" value="Chromosome"/>
</dbReference>
<dbReference type="EMBL" id="CP140158">
    <property type="protein sequence ID" value="WQG84546.1"/>
    <property type="molecule type" value="Genomic_DNA"/>
</dbReference>
<sequence>MKPIKTILLASGLLTSFSLLAKETAECQNYEVFVMRHLPKEVSTELPVNKDPELSILGKEMAIQLSELSFMSKIDAAFSTDYLRTKQSINPSAKKYDFDVYIYDPSNNPLLVERVYKEYCGKSIMIIGHSNTVPSIVTSFGGHFEVTFAGQDLKQDTQVFLAENDYGAIFHIKNEQGNVHQRLITIAQ</sequence>